<dbReference type="RefSeq" id="WP_133287487.1">
    <property type="nucleotide sequence ID" value="NZ_SMSJ01000004.1"/>
</dbReference>
<accession>A0A4R5QKS1</accession>
<dbReference type="Gene3D" id="3.10.129.10">
    <property type="entry name" value="Hotdog Thioesterase"/>
    <property type="match status" value="2"/>
</dbReference>
<sequence length="282" mass="30439">MDEAALQGWIGREEVAEDEASLVLLRRLAALLDQDPGTIRHGAPMPEGWHAALFGPLARQSGLGPDGHAALGEFLPPVPLPRRMFAGRRTWFQAPVAIGADVRRVSRITAIAPKTGRSGRMIFVTVRHGIESGGRECVAEEQDLVYREAATPGAAVAEAAPPVLPDGTVREGFTPDTTLLFRYSAVTYNGHRIHYDADYARETEGYPALVVNGGITTTKLTELAKRHLPGPLRRVTTRAGRPLFVGRQATLACHLEAPGRARLWALDDAGRQAFECVAESAA</sequence>
<comment type="caution">
    <text evidence="2">The sequence shown here is derived from an EMBL/GenBank/DDBJ whole genome shotgun (WGS) entry which is preliminary data.</text>
</comment>
<reference evidence="2 3" key="1">
    <citation type="journal article" date="2016" name="J. Microbiol.">
        <title>Dankookia rubra gen. nov., sp. nov., an alphaproteobacterium isolated from sediment of a shallow stream.</title>
        <authorList>
            <person name="Kim W.H."/>
            <person name="Kim D.H."/>
            <person name="Kang K."/>
            <person name="Ahn T.Y."/>
        </authorList>
    </citation>
    <scope>NUCLEOTIDE SEQUENCE [LARGE SCALE GENOMIC DNA]</scope>
    <source>
        <strain evidence="2 3">JCM30602</strain>
    </source>
</reference>
<dbReference type="AlphaFoldDB" id="A0A4R5QKS1"/>
<organism evidence="2 3">
    <name type="scientific">Dankookia rubra</name>
    <dbReference type="NCBI Taxonomy" id="1442381"/>
    <lineage>
        <taxon>Bacteria</taxon>
        <taxon>Pseudomonadati</taxon>
        <taxon>Pseudomonadota</taxon>
        <taxon>Alphaproteobacteria</taxon>
        <taxon>Acetobacterales</taxon>
        <taxon>Roseomonadaceae</taxon>
        <taxon>Dankookia</taxon>
    </lineage>
</organism>
<dbReference type="Proteomes" id="UP000295096">
    <property type="component" value="Unassembled WGS sequence"/>
</dbReference>
<evidence type="ECO:0000313" key="2">
    <source>
        <dbReference type="EMBL" id="TDH63693.1"/>
    </source>
</evidence>
<protein>
    <recommendedName>
        <fullName evidence="1">FAS1-like dehydratase domain-containing protein</fullName>
    </recommendedName>
</protein>
<gene>
    <name evidence="2" type="ORF">E2C06_05035</name>
</gene>
<dbReference type="Pfam" id="PF13452">
    <property type="entry name" value="FAS1_DH_region"/>
    <property type="match status" value="1"/>
</dbReference>
<dbReference type="OrthoDB" id="7183822at2"/>
<dbReference type="EMBL" id="SMSJ01000004">
    <property type="protein sequence ID" value="TDH63693.1"/>
    <property type="molecule type" value="Genomic_DNA"/>
</dbReference>
<dbReference type="InterPro" id="IPR052741">
    <property type="entry name" value="Mitochondrial_HTD2"/>
</dbReference>
<dbReference type="InterPro" id="IPR039569">
    <property type="entry name" value="FAS1-like_DH_region"/>
</dbReference>
<dbReference type="GO" id="GO:0019171">
    <property type="term" value="F:(3R)-hydroxyacyl-[acyl-carrier-protein] dehydratase activity"/>
    <property type="evidence" value="ECO:0007669"/>
    <property type="project" value="TreeGrafter"/>
</dbReference>
<evidence type="ECO:0000259" key="1">
    <source>
        <dbReference type="Pfam" id="PF13452"/>
    </source>
</evidence>
<feature type="domain" description="FAS1-like dehydratase" evidence="1">
    <location>
        <begin position="52"/>
        <end position="133"/>
    </location>
</feature>
<name>A0A4R5QKS1_9PROT</name>
<keyword evidence="3" id="KW-1185">Reference proteome</keyword>
<dbReference type="PANTHER" id="PTHR28152:SF1">
    <property type="entry name" value="HYDROXYACYL-THIOESTER DEHYDRATASE TYPE 2, MITOCHONDRIAL"/>
    <property type="match status" value="1"/>
</dbReference>
<dbReference type="SUPFAM" id="SSF54637">
    <property type="entry name" value="Thioesterase/thiol ester dehydrase-isomerase"/>
    <property type="match status" value="1"/>
</dbReference>
<evidence type="ECO:0000313" key="3">
    <source>
        <dbReference type="Proteomes" id="UP000295096"/>
    </source>
</evidence>
<dbReference type="PANTHER" id="PTHR28152">
    <property type="entry name" value="HYDROXYACYL-THIOESTER DEHYDRATASE TYPE 2, MITOCHONDRIAL"/>
    <property type="match status" value="1"/>
</dbReference>
<proteinExistence type="predicted"/>
<dbReference type="InterPro" id="IPR029069">
    <property type="entry name" value="HotDog_dom_sf"/>
</dbReference>